<name>W4QKX1_9BACI</name>
<evidence type="ECO:0000313" key="5">
    <source>
        <dbReference type="Proteomes" id="UP000018895"/>
    </source>
</evidence>
<comment type="caution">
    <text evidence="4">The sequence shown here is derived from an EMBL/GenBank/DDBJ whole genome shotgun (WGS) entry which is preliminary data.</text>
</comment>
<dbReference type="RefSeq" id="WP_035346865.1">
    <property type="nucleotide sequence ID" value="NZ_BAUU01000039.1"/>
</dbReference>
<keyword evidence="1" id="KW-0805">Transcription regulation</keyword>
<feature type="domain" description="AB hydrolase-1" evidence="3">
    <location>
        <begin position="24"/>
        <end position="133"/>
    </location>
</feature>
<protein>
    <submittedName>
        <fullName evidence="4">3-oxoadipate enol-lactonase</fullName>
    </submittedName>
</protein>
<dbReference type="PRINTS" id="PR00111">
    <property type="entry name" value="ABHYDROLASE"/>
</dbReference>
<dbReference type="InterPro" id="IPR029058">
    <property type="entry name" value="AB_hydrolase_fold"/>
</dbReference>
<reference evidence="4" key="1">
    <citation type="journal article" date="2014" name="Genome Announc.">
        <title>Draft Genome Sequences of Three Alkaliphilic Bacillus Strains, Bacillus wakoensis JCM 9140T, Bacillus akibai JCM 9157T, and Bacillus hemicellulosilyticus JCM 9152T.</title>
        <authorList>
            <person name="Yuki M."/>
            <person name="Oshima K."/>
            <person name="Suda W."/>
            <person name="Oshida Y."/>
            <person name="Kitamura K."/>
            <person name="Iida T."/>
            <person name="Hattori M."/>
            <person name="Ohkuma M."/>
        </authorList>
    </citation>
    <scope>NUCLEOTIDE SEQUENCE [LARGE SCALE GENOMIC DNA]</scope>
    <source>
        <strain evidence="4">JCM 9152</strain>
    </source>
</reference>
<dbReference type="Pfam" id="PF00561">
    <property type="entry name" value="Abhydrolase_1"/>
    <property type="match status" value="1"/>
</dbReference>
<dbReference type="STRING" id="1236971.JCM9152_4084"/>
<dbReference type="InterPro" id="IPR000073">
    <property type="entry name" value="AB_hydrolase_1"/>
</dbReference>
<sequence>MHNFIRINGINIHYREYFQHKQETILFIHANVVDMRIFDTMISYLGAQYHIVQYDLRGYGMSDNDVNIDELTLDHFSDDLHQFIEHLQLDHIHLVGLQMGALIATRYTSRFSTNVGSLTLMTVPCHPPHLIQQVRAHRQKLANNYTSIPFDYIEQHATILDSGHPELMKLREYAKAIPYDLYKKVMDITVSSTPLADIRTINCPIIILTGSKEILFPAQYLQLHTIYLEHCSFRTISKASSLMVIDRPGYIANLLVEWLDELKRRDQPYDPFLARLGKEIYDYTSKQLGAYTFDENVLQVDILENFHVYMNGVEVSGGWNKRFAKSILLYLLFQRTASREQLCDTLWPNISLQQAKKNLRVYLSYLRQQLTLRQASFSFLVVERDEIKLQGKIKSDGLDFIERLHEAEIEKNDKQKEEKVIQFIENMPLRIFESHHDEWFHTFRSQVEQRIMILVHSHLKKVLENGYNQVALHLVEKINSVLPTFEWYEQLIDLYEKLDMHAHAHLWRTKLKNDMEEE</sequence>
<dbReference type="GO" id="GO:0016020">
    <property type="term" value="C:membrane"/>
    <property type="evidence" value="ECO:0007669"/>
    <property type="project" value="TreeGrafter"/>
</dbReference>
<proteinExistence type="predicted"/>
<keyword evidence="5" id="KW-1185">Reference proteome</keyword>
<dbReference type="InterPro" id="IPR036388">
    <property type="entry name" value="WH-like_DNA-bd_sf"/>
</dbReference>
<evidence type="ECO:0000256" key="1">
    <source>
        <dbReference type="ARBA" id="ARBA00023015"/>
    </source>
</evidence>
<dbReference type="GO" id="GO:0006355">
    <property type="term" value="P:regulation of DNA-templated transcription"/>
    <property type="evidence" value="ECO:0007669"/>
    <property type="project" value="InterPro"/>
</dbReference>
<evidence type="ECO:0000259" key="3">
    <source>
        <dbReference type="Pfam" id="PF00561"/>
    </source>
</evidence>
<dbReference type="PANTHER" id="PTHR43798:SF33">
    <property type="entry name" value="HYDROLASE, PUTATIVE (AFU_ORTHOLOGUE AFUA_2G14860)-RELATED"/>
    <property type="match status" value="1"/>
</dbReference>
<dbReference type="Gene3D" id="1.10.10.10">
    <property type="entry name" value="Winged helix-like DNA-binding domain superfamily/Winged helix DNA-binding domain"/>
    <property type="match status" value="1"/>
</dbReference>
<dbReference type="Gene3D" id="3.40.50.1820">
    <property type="entry name" value="alpha/beta hydrolase"/>
    <property type="match status" value="1"/>
</dbReference>
<dbReference type="InterPro" id="IPR050266">
    <property type="entry name" value="AB_hydrolase_sf"/>
</dbReference>
<dbReference type="EMBL" id="BAUU01000039">
    <property type="protein sequence ID" value="GAE32547.1"/>
    <property type="molecule type" value="Genomic_DNA"/>
</dbReference>
<evidence type="ECO:0000256" key="2">
    <source>
        <dbReference type="ARBA" id="ARBA00023163"/>
    </source>
</evidence>
<keyword evidence="2" id="KW-0804">Transcription</keyword>
<dbReference type="PANTHER" id="PTHR43798">
    <property type="entry name" value="MONOACYLGLYCEROL LIPASE"/>
    <property type="match status" value="1"/>
</dbReference>
<dbReference type="InterPro" id="IPR016032">
    <property type="entry name" value="Sig_transdc_resp-reg_C-effctor"/>
</dbReference>
<dbReference type="SUPFAM" id="SSF46894">
    <property type="entry name" value="C-terminal effector domain of the bipartite response regulators"/>
    <property type="match status" value="1"/>
</dbReference>
<dbReference type="OrthoDB" id="9805423at2"/>
<gene>
    <name evidence="4" type="ORF">JCM9152_4084</name>
</gene>
<dbReference type="AlphaFoldDB" id="W4QKX1"/>
<dbReference type="GO" id="GO:0003677">
    <property type="term" value="F:DNA binding"/>
    <property type="evidence" value="ECO:0007669"/>
    <property type="project" value="InterPro"/>
</dbReference>
<dbReference type="Proteomes" id="UP000018895">
    <property type="component" value="Unassembled WGS sequence"/>
</dbReference>
<accession>W4QKX1</accession>
<organism evidence="4 5">
    <name type="scientific">Halalkalibacter hemicellulosilyticusJCM 9152</name>
    <dbReference type="NCBI Taxonomy" id="1236971"/>
    <lineage>
        <taxon>Bacteria</taxon>
        <taxon>Bacillati</taxon>
        <taxon>Bacillota</taxon>
        <taxon>Bacilli</taxon>
        <taxon>Bacillales</taxon>
        <taxon>Bacillaceae</taxon>
        <taxon>Halalkalibacter</taxon>
    </lineage>
</organism>
<evidence type="ECO:0000313" key="4">
    <source>
        <dbReference type="EMBL" id="GAE32547.1"/>
    </source>
</evidence>
<dbReference type="SUPFAM" id="SSF53474">
    <property type="entry name" value="alpha/beta-Hydrolases"/>
    <property type="match status" value="1"/>
</dbReference>